<proteinExistence type="predicted"/>
<sequence length="162" mass="18948">MKKIFLIILLFSFFNAYAEESSLIESIKDDSSVDCRYTGKAKFSTENSGTLYNTNLCAKEYQAKTKDIQKAYSEFCKMNYYSDIIKLLPDKLPAKSSKYRKDNKMIEFNIQENSALITVVMNNIDYNILFRQKENIVEIYDFTWFYSYYGFSNPGSEGKVEK</sequence>
<feature type="chain" id="PRO_5039130737" evidence="1">
    <location>
        <begin position="19"/>
        <end position="162"/>
    </location>
</feature>
<evidence type="ECO:0000313" key="2">
    <source>
        <dbReference type="EMBL" id="HIZ89310.1"/>
    </source>
</evidence>
<reference evidence="2" key="2">
    <citation type="submission" date="2021-04" db="EMBL/GenBank/DDBJ databases">
        <authorList>
            <person name="Gilroy R."/>
        </authorList>
    </citation>
    <scope>NUCLEOTIDE SEQUENCE</scope>
    <source>
        <strain evidence="2">ChiW4-1371</strain>
    </source>
</reference>
<feature type="signal peptide" evidence="1">
    <location>
        <begin position="1"/>
        <end position="18"/>
    </location>
</feature>
<name>A0A9D2GUL3_9BACT</name>
<dbReference type="Proteomes" id="UP000824176">
    <property type="component" value="Unassembled WGS sequence"/>
</dbReference>
<reference evidence="2" key="1">
    <citation type="journal article" date="2021" name="PeerJ">
        <title>Extensive microbial diversity within the chicken gut microbiome revealed by metagenomics and culture.</title>
        <authorList>
            <person name="Gilroy R."/>
            <person name="Ravi A."/>
            <person name="Getino M."/>
            <person name="Pursley I."/>
            <person name="Horton D.L."/>
            <person name="Alikhan N.F."/>
            <person name="Baker D."/>
            <person name="Gharbi K."/>
            <person name="Hall N."/>
            <person name="Watson M."/>
            <person name="Adriaenssens E.M."/>
            <person name="Foster-Nyarko E."/>
            <person name="Jarju S."/>
            <person name="Secka A."/>
            <person name="Antonio M."/>
            <person name="Oren A."/>
            <person name="Chaudhuri R.R."/>
            <person name="La Ragione R."/>
            <person name="Hildebrand F."/>
            <person name="Pallen M.J."/>
        </authorList>
    </citation>
    <scope>NUCLEOTIDE SEQUENCE</scope>
    <source>
        <strain evidence="2">ChiW4-1371</strain>
    </source>
</reference>
<evidence type="ECO:0000256" key="1">
    <source>
        <dbReference type="SAM" id="SignalP"/>
    </source>
</evidence>
<protein>
    <submittedName>
        <fullName evidence="2">Uncharacterized protein</fullName>
    </submittedName>
</protein>
<dbReference type="AlphaFoldDB" id="A0A9D2GUL3"/>
<evidence type="ECO:0000313" key="3">
    <source>
        <dbReference type="Proteomes" id="UP000824176"/>
    </source>
</evidence>
<organism evidence="2 3">
    <name type="scientific">Candidatus Mucispirillum faecigallinarum</name>
    <dbReference type="NCBI Taxonomy" id="2838699"/>
    <lineage>
        <taxon>Bacteria</taxon>
        <taxon>Pseudomonadati</taxon>
        <taxon>Deferribacterota</taxon>
        <taxon>Deferribacteres</taxon>
        <taxon>Deferribacterales</taxon>
        <taxon>Mucispirillaceae</taxon>
        <taxon>Mucispirillum</taxon>
    </lineage>
</organism>
<comment type="caution">
    <text evidence="2">The sequence shown here is derived from an EMBL/GenBank/DDBJ whole genome shotgun (WGS) entry which is preliminary data.</text>
</comment>
<keyword evidence="1" id="KW-0732">Signal</keyword>
<gene>
    <name evidence="2" type="ORF">H9804_05155</name>
</gene>
<accession>A0A9D2GUL3</accession>
<dbReference type="EMBL" id="DXAQ01000080">
    <property type="protein sequence ID" value="HIZ89310.1"/>
    <property type="molecule type" value="Genomic_DNA"/>
</dbReference>